<accession>A0A821BGU7</accession>
<organism evidence="2 3">
    <name type="scientific">Rotaria socialis</name>
    <dbReference type="NCBI Taxonomy" id="392032"/>
    <lineage>
        <taxon>Eukaryota</taxon>
        <taxon>Metazoa</taxon>
        <taxon>Spiralia</taxon>
        <taxon>Gnathifera</taxon>
        <taxon>Rotifera</taxon>
        <taxon>Eurotatoria</taxon>
        <taxon>Bdelloidea</taxon>
        <taxon>Philodinida</taxon>
        <taxon>Philodinidae</taxon>
        <taxon>Rotaria</taxon>
    </lineage>
</organism>
<evidence type="ECO:0000313" key="2">
    <source>
        <dbReference type="EMBL" id="CAF4595333.1"/>
    </source>
</evidence>
<keyword evidence="1" id="KW-1133">Transmembrane helix</keyword>
<feature type="transmembrane region" description="Helical" evidence="1">
    <location>
        <begin position="138"/>
        <end position="158"/>
    </location>
</feature>
<sequence length="185" mass="21278">MTNSSNNTFINLKNETRASFTAYYPLALITVGTLLNTFTFIILCQPAFKNTAAKPTIHYMRAIAIFDIIMLYGWNFDHYLLEVHGYTLQLYSVPFCLYNCIPFILMVAFDSGVIYHLIRADQVTTIQHQRIQHRSITITLVITTVLFLTMTIPATVFYGFFTSTASYVILHLLDSLLYTYHILSF</sequence>
<proteinExistence type="predicted"/>
<name>A0A821BGU7_9BILA</name>
<dbReference type="Proteomes" id="UP000663851">
    <property type="component" value="Unassembled WGS sequence"/>
</dbReference>
<feature type="transmembrane region" description="Helical" evidence="1">
    <location>
        <begin position="56"/>
        <end position="75"/>
    </location>
</feature>
<evidence type="ECO:0000256" key="1">
    <source>
        <dbReference type="SAM" id="Phobius"/>
    </source>
</evidence>
<feature type="non-terminal residue" evidence="2">
    <location>
        <position position="1"/>
    </location>
</feature>
<evidence type="ECO:0008006" key="4">
    <source>
        <dbReference type="Google" id="ProtNLM"/>
    </source>
</evidence>
<evidence type="ECO:0000313" key="3">
    <source>
        <dbReference type="Proteomes" id="UP000663851"/>
    </source>
</evidence>
<keyword evidence="1" id="KW-0472">Membrane</keyword>
<feature type="transmembrane region" description="Helical" evidence="1">
    <location>
        <begin position="22"/>
        <end position="44"/>
    </location>
</feature>
<comment type="caution">
    <text evidence="2">The sequence shown here is derived from an EMBL/GenBank/DDBJ whole genome shotgun (WGS) entry which is preliminary data.</text>
</comment>
<dbReference type="EMBL" id="CAJOBO010009888">
    <property type="protein sequence ID" value="CAF4595333.1"/>
    <property type="molecule type" value="Genomic_DNA"/>
</dbReference>
<dbReference type="Gene3D" id="1.20.1070.10">
    <property type="entry name" value="Rhodopsin 7-helix transmembrane proteins"/>
    <property type="match status" value="1"/>
</dbReference>
<keyword evidence="1" id="KW-0812">Transmembrane</keyword>
<feature type="transmembrane region" description="Helical" evidence="1">
    <location>
        <begin position="95"/>
        <end position="118"/>
    </location>
</feature>
<protein>
    <recommendedName>
        <fullName evidence="4">G-protein coupled receptors family 1 profile domain-containing protein</fullName>
    </recommendedName>
</protein>
<dbReference type="AlphaFoldDB" id="A0A821BGU7"/>
<gene>
    <name evidence="2" type="ORF">HFQ381_LOCUS33245</name>
</gene>
<reference evidence="2" key="1">
    <citation type="submission" date="2021-02" db="EMBL/GenBank/DDBJ databases">
        <authorList>
            <person name="Nowell W R."/>
        </authorList>
    </citation>
    <scope>NUCLEOTIDE SEQUENCE</scope>
</reference>